<dbReference type="GO" id="GO:0004792">
    <property type="term" value="F:thiosulfate-cyanide sulfurtransferase activity"/>
    <property type="evidence" value="ECO:0007669"/>
    <property type="project" value="InterPro"/>
</dbReference>
<evidence type="ECO:0000256" key="1">
    <source>
        <dbReference type="ARBA" id="ARBA00022679"/>
    </source>
</evidence>
<dbReference type="SMART" id="SM00450">
    <property type="entry name" value="RHOD"/>
    <property type="match status" value="1"/>
</dbReference>
<feature type="domain" description="Rhodanese" evidence="3">
    <location>
        <begin position="16"/>
        <end position="133"/>
    </location>
</feature>
<dbReference type="AlphaFoldDB" id="A0AAD9JDD6"/>
<dbReference type="SUPFAM" id="SSF52821">
    <property type="entry name" value="Rhodanese/Cell cycle control phosphatase"/>
    <property type="match status" value="1"/>
</dbReference>
<dbReference type="Proteomes" id="UP001208570">
    <property type="component" value="Unassembled WGS sequence"/>
</dbReference>
<dbReference type="InterPro" id="IPR036873">
    <property type="entry name" value="Rhodanese-like_dom_sf"/>
</dbReference>
<dbReference type="Gene3D" id="3.40.250.10">
    <property type="entry name" value="Rhodanese-like domain"/>
    <property type="match status" value="1"/>
</dbReference>
<reference evidence="4" key="1">
    <citation type="journal article" date="2023" name="Mol. Biol. Evol.">
        <title>Third-Generation Sequencing Reveals the Adaptive Role of the Epigenome in Three Deep-Sea Polychaetes.</title>
        <authorList>
            <person name="Perez M."/>
            <person name="Aroh O."/>
            <person name="Sun Y."/>
            <person name="Lan Y."/>
            <person name="Juniper S.K."/>
            <person name="Young C.R."/>
            <person name="Angers B."/>
            <person name="Qian P.Y."/>
        </authorList>
    </citation>
    <scope>NUCLEOTIDE SEQUENCE</scope>
    <source>
        <strain evidence="4">P08H-3</strain>
    </source>
</reference>
<keyword evidence="2" id="KW-0677">Repeat</keyword>
<name>A0AAD9JDD6_9ANNE</name>
<evidence type="ECO:0000256" key="2">
    <source>
        <dbReference type="ARBA" id="ARBA00022737"/>
    </source>
</evidence>
<dbReference type="CDD" id="cd01448">
    <property type="entry name" value="TST_Repeat_1"/>
    <property type="match status" value="1"/>
</dbReference>
<dbReference type="PROSITE" id="PS00380">
    <property type="entry name" value="RHODANESE_1"/>
    <property type="match status" value="1"/>
</dbReference>
<proteinExistence type="predicted"/>
<dbReference type="PROSITE" id="PS50206">
    <property type="entry name" value="RHODANESE_3"/>
    <property type="match status" value="1"/>
</dbReference>
<accession>A0AAD9JDD6</accession>
<dbReference type="EMBL" id="JAODUP010000376">
    <property type="protein sequence ID" value="KAK2151069.1"/>
    <property type="molecule type" value="Genomic_DNA"/>
</dbReference>
<evidence type="ECO:0000313" key="5">
    <source>
        <dbReference type="Proteomes" id="UP001208570"/>
    </source>
</evidence>
<dbReference type="GO" id="GO:0005739">
    <property type="term" value="C:mitochondrion"/>
    <property type="evidence" value="ECO:0007669"/>
    <property type="project" value="TreeGrafter"/>
</dbReference>
<organism evidence="4 5">
    <name type="scientific">Paralvinella palmiformis</name>
    <dbReference type="NCBI Taxonomy" id="53620"/>
    <lineage>
        <taxon>Eukaryota</taxon>
        <taxon>Metazoa</taxon>
        <taxon>Spiralia</taxon>
        <taxon>Lophotrochozoa</taxon>
        <taxon>Annelida</taxon>
        <taxon>Polychaeta</taxon>
        <taxon>Sedentaria</taxon>
        <taxon>Canalipalpata</taxon>
        <taxon>Terebellida</taxon>
        <taxon>Terebelliformia</taxon>
        <taxon>Alvinellidae</taxon>
        <taxon>Paralvinella</taxon>
    </lineage>
</organism>
<comment type="caution">
    <text evidence="4">The sequence shown here is derived from an EMBL/GenBank/DDBJ whole genome shotgun (WGS) entry which is preliminary data.</text>
</comment>
<dbReference type="InterPro" id="IPR001763">
    <property type="entry name" value="Rhodanese-like_dom"/>
</dbReference>
<sequence>MGVVTAEWLKQKLDAKQSDIVVLDVTWYSNKDAAQDFLQKHIPGAQYFNIMHDVEISDLFPRNLPDPESFQRQVRSIGVNSNSHVVVYDNTPFCGYFVGARAWWMFKLHGHDRLSILDGALKSWEDHGYPVTSDTYKSELGNFSVQMNLSLLRRHDDMVENLKSKHYQVCDTRPESDYKGQSTAATLCGATDVAVYLGGFTEWSTKAGDGLIEQGPA</sequence>
<dbReference type="PANTHER" id="PTHR11364">
    <property type="entry name" value="THIOSULFATE SULFERTANSFERASE"/>
    <property type="match status" value="1"/>
</dbReference>
<dbReference type="InterPro" id="IPR045078">
    <property type="entry name" value="TST/MPST-like"/>
</dbReference>
<dbReference type="InterPro" id="IPR001307">
    <property type="entry name" value="Thiosulphate_STrfase_CS"/>
</dbReference>
<evidence type="ECO:0000259" key="3">
    <source>
        <dbReference type="PROSITE" id="PS50206"/>
    </source>
</evidence>
<protein>
    <recommendedName>
        <fullName evidence="3">Rhodanese domain-containing protein</fullName>
    </recommendedName>
</protein>
<keyword evidence="1" id="KW-0808">Transferase</keyword>
<dbReference type="PANTHER" id="PTHR11364:SF27">
    <property type="entry name" value="SULFURTRANSFERASE"/>
    <property type="match status" value="1"/>
</dbReference>
<gene>
    <name evidence="4" type="ORF">LSH36_376g00005</name>
</gene>
<dbReference type="Pfam" id="PF00581">
    <property type="entry name" value="Rhodanese"/>
    <property type="match status" value="1"/>
</dbReference>
<evidence type="ECO:0000313" key="4">
    <source>
        <dbReference type="EMBL" id="KAK2151069.1"/>
    </source>
</evidence>
<keyword evidence="5" id="KW-1185">Reference proteome</keyword>